<keyword evidence="3" id="KW-1185">Reference proteome</keyword>
<dbReference type="InterPro" id="IPR020845">
    <property type="entry name" value="AMP-binding_CS"/>
</dbReference>
<gene>
    <name evidence="2" type="ORF">DFR42_108168</name>
</gene>
<protein>
    <submittedName>
        <fullName evidence="2">Amino acid adenylation domain-containing protein</fullName>
    </submittedName>
</protein>
<evidence type="ECO:0000259" key="1">
    <source>
        <dbReference type="Pfam" id="PF00501"/>
    </source>
</evidence>
<dbReference type="GO" id="GO:0005737">
    <property type="term" value="C:cytoplasm"/>
    <property type="evidence" value="ECO:0007669"/>
    <property type="project" value="TreeGrafter"/>
</dbReference>
<name>A0A318IZI8_9BURK</name>
<dbReference type="OrthoDB" id="6297021at2"/>
<feature type="domain" description="AMP-dependent synthetase/ligase" evidence="1">
    <location>
        <begin position="14"/>
        <end position="387"/>
    </location>
</feature>
<dbReference type="InterPro" id="IPR000873">
    <property type="entry name" value="AMP-dep_synth/lig_dom"/>
</dbReference>
<dbReference type="SUPFAM" id="SSF56801">
    <property type="entry name" value="Acetyl-CoA synthetase-like"/>
    <property type="match status" value="1"/>
</dbReference>
<dbReference type="Gene3D" id="3.40.50.12780">
    <property type="entry name" value="N-terminal domain of ligase-like"/>
    <property type="match status" value="1"/>
</dbReference>
<dbReference type="EMBL" id="QJKB01000008">
    <property type="protein sequence ID" value="PXX40333.1"/>
    <property type="molecule type" value="Genomic_DNA"/>
</dbReference>
<sequence>MKKTANLLISGFLNAARNHPNSNALWVDEQVYTYAELLLRVARISRTLGREIKNAHQQRCAVLVERSITAYASVLGSLLAGMSYVPLNAKFPAQRNLRMLELSSSTSIVVDERSMDAAKEILQAYPDPLMVLMPETDSLPTWAASASQHTYILKRQLAEADTANLALPQKANAVAYVLFTSGSTGLPKGVAVTNDNASTYVANIIERYQPGPGDRFTQFFDFTFDLSVHDIFVSLSSGACLYSVPGRVMMMPLKFVQQHELTHWFSVPSLAACLKRYNALRPGILPSLKYSLFCGEALPTSLAQDWQPAAPNSVIENLYGPTEATIAFTVYPYQADDQRIAALPVVPIGTPLPGQEVVILDEHFAPVADGETGELYLGGSQLAQGYWENTELTRQRFLNMRFEGKQASRWYRTGDLASHDAQAGLLYGGRIDNQVKIRGYRVEVQEVEAVIRRLGGSDLVAVVPWPLAADGSVQGLLAYGCGFTVSSMEILKACTLQLPAYMVPQDLIELRKMPFNSNGKIDYPALQKMAGDGDKLKREAVTQGL</sequence>
<reference evidence="2 3" key="1">
    <citation type="submission" date="2018-05" db="EMBL/GenBank/DDBJ databases">
        <title>Genomic Encyclopedia of Type Strains, Phase IV (KMG-IV): sequencing the most valuable type-strain genomes for metagenomic binning, comparative biology and taxonomic classification.</title>
        <authorList>
            <person name="Goeker M."/>
        </authorList>
    </citation>
    <scope>NUCLEOTIDE SEQUENCE [LARGE SCALE GENOMIC DNA]</scope>
    <source>
        <strain evidence="2 3">DSM 19792</strain>
    </source>
</reference>
<comment type="caution">
    <text evidence="2">The sequence shown here is derived from an EMBL/GenBank/DDBJ whole genome shotgun (WGS) entry which is preliminary data.</text>
</comment>
<dbReference type="AlphaFoldDB" id="A0A318IZI8"/>
<dbReference type="InterPro" id="IPR010071">
    <property type="entry name" value="AA_adenyl_dom"/>
</dbReference>
<dbReference type="NCBIfam" id="TIGR01733">
    <property type="entry name" value="AA-adenyl-dom"/>
    <property type="match status" value="1"/>
</dbReference>
<dbReference type="GO" id="GO:0044550">
    <property type="term" value="P:secondary metabolite biosynthetic process"/>
    <property type="evidence" value="ECO:0007669"/>
    <property type="project" value="TreeGrafter"/>
</dbReference>
<dbReference type="Proteomes" id="UP000247792">
    <property type="component" value="Unassembled WGS sequence"/>
</dbReference>
<proteinExistence type="predicted"/>
<dbReference type="RefSeq" id="WP_110257063.1">
    <property type="nucleotide sequence ID" value="NZ_QJKB01000008.1"/>
</dbReference>
<dbReference type="PROSITE" id="PS00455">
    <property type="entry name" value="AMP_BINDING"/>
    <property type="match status" value="1"/>
</dbReference>
<dbReference type="Pfam" id="PF00501">
    <property type="entry name" value="AMP-binding"/>
    <property type="match status" value="1"/>
</dbReference>
<dbReference type="GO" id="GO:0031177">
    <property type="term" value="F:phosphopantetheine binding"/>
    <property type="evidence" value="ECO:0007669"/>
    <property type="project" value="TreeGrafter"/>
</dbReference>
<dbReference type="InterPro" id="IPR042099">
    <property type="entry name" value="ANL_N_sf"/>
</dbReference>
<organism evidence="2 3">
    <name type="scientific">Undibacterium pigrum</name>
    <dbReference type="NCBI Taxonomy" id="401470"/>
    <lineage>
        <taxon>Bacteria</taxon>
        <taxon>Pseudomonadati</taxon>
        <taxon>Pseudomonadota</taxon>
        <taxon>Betaproteobacteria</taxon>
        <taxon>Burkholderiales</taxon>
        <taxon>Oxalobacteraceae</taxon>
        <taxon>Undibacterium</taxon>
    </lineage>
</organism>
<accession>A0A318IZI8</accession>
<dbReference type="GO" id="GO:0043041">
    <property type="term" value="P:amino acid activation for nonribosomal peptide biosynthetic process"/>
    <property type="evidence" value="ECO:0007669"/>
    <property type="project" value="TreeGrafter"/>
</dbReference>
<dbReference type="InterPro" id="IPR045851">
    <property type="entry name" value="AMP-bd_C_sf"/>
</dbReference>
<evidence type="ECO:0000313" key="2">
    <source>
        <dbReference type="EMBL" id="PXX40333.1"/>
    </source>
</evidence>
<evidence type="ECO:0000313" key="3">
    <source>
        <dbReference type="Proteomes" id="UP000247792"/>
    </source>
</evidence>
<dbReference type="PANTHER" id="PTHR45527">
    <property type="entry name" value="NONRIBOSOMAL PEPTIDE SYNTHETASE"/>
    <property type="match status" value="1"/>
</dbReference>
<dbReference type="PANTHER" id="PTHR45527:SF1">
    <property type="entry name" value="FATTY ACID SYNTHASE"/>
    <property type="match status" value="1"/>
</dbReference>
<dbReference type="Gene3D" id="3.30.300.30">
    <property type="match status" value="1"/>
</dbReference>